<protein>
    <recommendedName>
        <fullName evidence="2">Isochorismatase-like domain-containing protein</fullName>
    </recommendedName>
</protein>
<keyword evidence="5" id="KW-1185">Reference proteome</keyword>
<gene>
    <name evidence="3" type="ORF">F888_02196</name>
    <name evidence="4" type="ORF">GCM10007354_11170</name>
</gene>
<keyword evidence="1" id="KW-0378">Hydrolase</keyword>
<dbReference type="RefSeq" id="WP_005285746.1">
    <property type="nucleotide sequence ID" value="NZ_BMDA01000001.1"/>
</dbReference>
<dbReference type="Proteomes" id="UP000652691">
    <property type="component" value="Unassembled WGS sequence"/>
</dbReference>
<dbReference type="GO" id="GO:0016787">
    <property type="term" value="F:hydrolase activity"/>
    <property type="evidence" value="ECO:0007669"/>
    <property type="project" value="UniProtKB-KW"/>
</dbReference>
<dbReference type="EMBL" id="BMDA01000001">
    <property type="protein sequence ID" value="GGH30881.1"/>
    <property type="molecule type" value="Genomic_DNA"/>
</dbReference>
<reference evidence="4" key="3">
    <citation type="submission" date="2024-03" db="EMBL/GenBank/DDBJ databases">
        <authorList>
            <person name="Sun Q."/>
            <person name="Sedlacek I."/>
        </authorList>
    </citation>
    <scope>NUCLEOTIDE SEQUENCE</scope>
    <source>
        <strain evidence="4">CCM 8635</strain>
    </source>
</reference>
<dbReference type="InterPro" id="IPR000868">
    <property type="entry name" value="Isochorismatase-like_dom"/>
</dbReference>
<name>N9R6V2_9GAMM</name>
<evidence type="ECO:0000313" key="6">
    <source>
        <dbReference type="Proteomes" id="UP000652691"/>
    </source>
</evidence>
<feature type="domain" description="Isochorismatase-like" evidence="2">
    <location>
        <begin position="25"/>
        <end position="161"/>
    </location>
</feature>
<reference evidence="4 6" key="2">
    <citation type="journal article" date="2014" name="Int. J. Syst. Evol. Microbiol.">
        <title>Complete genome sequence of Corynebacterium casei LMG S-19264T (=DSM 44701T), isolated from a smear-ripened cheese.</title>
        <authorList>
            <consortium name="US DOE Joint Genome Institute (JGI-PGF)"/>
            <person name="Walter F."/>
            <person name="Albersmeier A."/>
            <person name="Kalinowski J."/>
            <person name="Ruckert C."/>
        </authorList>
    </citation>
    <scope>NUCLEOTIDE SEQUENCE [LARGE SCALE GENOMIC DNA]</scope>
    <source>
        <strain evidence="4 6">CCM 8635</strain>
    </source>
</reference>
<dbReference type="Pfam" id="PF00857">
    <property type="entry name" value="Isochorismatase"/>
    <property type="match status" value="1"/>
</dbReference>
<dbReference type="PANTHER" id="PTHR43540:SF1">
    <property type="entry name" value="ISOCHORISMATASE HYDROLASE"/>
    <property type="match status" value="1"/>
</dbReference>
<dbReference type="AlphaFoldDB" id="N9R6V2"/>
<dbReference type="EMBL" id="APSA01000006">
    <property type="protein sequence ID" value="ENX38016.1"/>
    <property type="molecule type" value="Genomic_DNA"/>
</dbReference>
<evidence type="ECO:0000259" key="2">
    <source>
        <dbReference type="Pfam" id="PF00857"/>
    </source>
</evidence>
<evidence type="ECO:0000256" key="1">
    <source>
        <dbReference type="ARBA" id="ARBA00022801"/>
    </source>
</evidence>
<dbReference type="InterPro" id="IPR050272">
    <property type="entry name" value="Isochorismatase-like_hydrls"/>
</dbReference>
<evidence type="ECO:0000313" key="3">
    <source>
        <dbReference type="EMBL" id="ENX38016.1"/>
    </source>
</evidence>
<reference evidence="3 5" key="1">
    <citation type="submission" date="2013-02" db="EMBL/GenBank/DDBJ databases">
        <title>The Genome Sequence of Acinetobacter sp. NIPH 3623.</title>
        <authorList>
            <consortium name="The Broad Institute Genome Sequencing Platform"/>
            <consortium name="The Broad Institute Genome Sequencing Center for Infectious Disease"/>
            <person name="Cerqueira G."/>
            <person name="Feldgarden M."/>
            <person name="Courvalin P."/>
            <person name="Perichon B."/>
            <person name="Grillot-Courvalin C."/>
            <person name="Clermont D."/>
            <person name="Rocha E."/>
            <person name="Yoon E.-J."/>
            <person name="Nemec A."/>
            <person name="Walker B."/>
            <person name="Young S.K."/>
            <person name="Zeng Q."/>
            <person name="Gargeya S."/>
            <person name="Fitzgerald M."/>
            <person name="Haas B."/>
            <person name="Abouelleil A."/>
            <person name="Alvarado L."/>
            <person name="Arachchi H.M."/>
            <person name="Berlin A.M."/>
            <person name="Chapman S.B."/>
            <person name="Dewar J."/>
            <person name="Goldberg J."/>
            <person name="Griggs A."/>
            <person name="Gujja S."/>
            <person name="Hansen M."/>
            <person name="Howarth C."/>
            <person name="Imamovic A."/>
            <person name="Larimer J."/>
            <person name="McCowan C."/>
            <person name="Murphy C."/>
            <person name="Neiman D."/>
            <person name="Pearson M."/>
            <person name="Priest M."/>
            <person name="Roberts A."/>
            <person name="Saif S."/>
            <person name="Shea T."/>
            <person name="Sisk P."/>
            <person name="Sykes S."/>
            <person name="Wortman J."/>
            <person name="Nusbaum C."/>
            <person name="Birren B."/>
        </authorList>
    </citation>
    <scope>NUCLEOTIDE SEQUENCE [LARGE SCALE GENOMIC DNA]</scope>
    <source>
        <strain evidence="3 5">NIPH 3623</strain>
    </source>
</reference>
<dbReference type="Gene3D" id="3.40.50.850">
    <property type="entry name" value="Isochorismatase-like"/>
    <property type="match status" value="1"/>
</dbReference>
<dbReference type="InterPro" id="IPR036380">
    <property type="entry name" value="Isochorismatase-like_sf"/>
</dbReference>
<dbReference type="GeneID" id="80103685"/>
<dbReference type="SUPFAM" id="SSF52499">
    <property type="entry name" value="Isochorismatase-like hydrolases"/>
    <property type="match status" value="1"/>
</dbReference>
<dbReference type="PATRIC" id="fig|1217698.3.peg.2140"/>
<sequence>MKEFCKNSLGYKKTTISTQQNNADALIVIDVQRAFVTGTEAVPASESLITAVDLLIAKARAANAPVIFLQNDGEAGSVDEPYQAGWELFFAPQPNEYVVRKSEDNAFEGKSLQHILDDLRVQSLVICGVLSEMCVAATARAALARGYSVLLPHDAHATYDVPAGPGSEAVPAAMAARAAEWSLGDEIRICASVEEVSFIKSNLC</sequence>
<dbReference type="HOGENOM" id="CLU_068979_5_4_6"/>
<dbReference type="Proteomes" id="UP000013200">
    <property type="component" value="Unassembled WGS sequence"/>
</dbReference>
<proteinExistence type="predicted"/>
<evidence type="ECO:0000313" key="5">
    <source>
        <dbReference type="Proteomes" id="UP000013200"/>
    </source>
</evidence>
<organism evidence="3 5">
    <name type="scientific">Acinetobacter courvalinii</name>
    <dbReference type="NCBI Taxonomy" id="280147"/>
    <lineage>
        <taxon>Bacteria</taxon>
        <taxon>Pseudomonadati</taxon>
        <taxon>Pseudomonadota</taxon>
        <taxon>Gammaproteobacteria</taxon>
        <taxon>Moraxellales</taxon>
        <taxon>Moraxellaceae</taxon>
        <taxon>Acinetobacter</taxon>
    </lineage>
</organism>
<evidence type="ECO:0000313" key="4">
    <source>
        <dbReference type="EMBL" id="GGH30881.1"/>
    </source>
</evidence>
<dbReference type="STRING" id="1217698.F888_02196"/>
<comment type="caution">
    <text evidence="3">The sequence shown here is derived from an EMBL/GenBank/DDBJ whole genome shotgun (WGS) entry which is preliminary data.</text>
</comment>
<dbReference type="PANTHER" id="PTHR43540">
    <property type="entry name" value="PEROXYUREIDOACRYLATE/UREIDOACRYLATE AMIDOHYDROLASE-RELATED"/>
    <property type="match status" value="1"/>
</dbReference>
<accession>N9R6V2</accession>